<comment type="caution">
    <text evidence="2">The sequence shown here is derived from an EMBL/GenBank/DDBJ whole genome shotgun (WGS) entry which is preliminary data.</text>
</comment>
<keyword evidence="1" id="KW-0812">Transmembrane</keyword>
<protein>
    <submittedName>
        <fullName evidence="2">Uncharacterized protein</fullName>
    </submittedName>
</protein>
<dbReference type="RefSeq" id="XP_060307796.1">
    <property type="nucleotide sequence ID" value="XM_060461368.1"/>
</dbReference>
<sequence>MMSRAGATRWNMGSATSISILISISIGLLEVWKERREMDGDGRGKEGTGRGRDWQVPPCVTRKERGWTGRSLVWKAGRRHSRPLLRRASQIPRRLIIILCLLCLLFVASSKLFSKSEEERHCHRGILQRCPTMESDPSLCVVSRKSCRSQTPLRSVSSACSACTSCRNAQHRHSHPTTTTHSMPVESSPANPKLANHIEPYIRDQSRPHPPIHLHSFLSPERPQSPIARLSVYRV</sequence>
<gene>
    <name evidence="2" type="ORF">CCOS01_13222</name>
</gene>
<evidence type="ECO:0000313" key="3">
    <source>
        <dbReference type="Proteomes" id="UP001240678"/>
    </source>
</evidence>
<reference evidence="2 3" key="1">
    <citation type="submission" date="2016-10" db="EMBL/GenBank/DDBJ databases">
        <title>The genome sequence of Colletotrichum fioriniae PJ7.</title>
        <authorList>
            <person name="Baroncelli R."/>
        </authorList>
    </citation>
    <scope>NUCLEOTIDE SEQUENCE [LARGE SCALE GENOMIC DNA]</scope>
    <source>
        <strain evidence="2 3">IMI 309622</strain>
    </source>
</reference>
<dbReference type="GeneID" id="85344915"/>
<proteinExistence type="predicted"/>
<accession>A0AAJ0DV48</accession>
<name>A0AAJ0DV48_9PEZI</name>
<keyword evidence="3" id="KW-1185">Reference proteome</keyword>
<feature type="transmembrane region" description="Helical" evidence="1">
    <location>
        <begin position="95"/>
        <end position="113"/>
    </location>
</feature>
<feature type="transmembrane region" description="Helical" evidence="1">
    <location>
        <begin position="12"/>
        <end position="32"/>
    </location>
</feature>
<organism evidence="2 3">
    <name type="scientific">Colletotrichum costaricense</name>
    <dbReference type="NCBI Taxonomy" id="1209916"/>
    <lineage>
        <taxon>Eukaryota</taxon>
        <taxon>Fungi</taxon>
        <taxon>Dikarya</taxon>
        <taxon>Ascomycota</taxon>
        <taxon>Pezizomycotina</taxon>
        <taxon>Sordariomycetes</taxon>
        <taxon>Hypocreomycetidae</taxon>
        <taxon>Glomerellales</taxon>
        <taxon>Glomerellaceae</taxon>
        <taxon>Colletotrichum</taxon>
        <taxon>Colletotrichum acutatum species complex</taxon>
    </lineage>
</organism>
<keyword evidence="1" id="KW-0472">Membrane</keyword>
<dbReference type="Proteomes" id="UP001240678">
    <property type="component" value="Unassembled WGS sequence"/>
</dbReference>
<dbReference type="EMBL" id="MOOE01000017">
    <property type="protein sequence ID" value="KAK1515029.1"/>
    <property type="molecule type" value="Genomic_DNA"/>
</dbReference>
<evidence type="ECO:0000313" key="2">
    <source>
        <dbReference type="EMBL" id="KAK1515029.1"/>
    </source>
</evidence>
<keyword evidence="1" id="KW-1133">Transmembrane helix</keyword>
<evidence type="ECO:0000256" key="1">
    <source>
        <dbReference type="SAM" id="Phobius"/>
    </source>
</evidence>
<dbReference type="AlphaFoldDB" id="A0AAJ0DV48"/>